<evidence type="ECO:0000313" key="1">
    <source>
        <dbReference type="EMBL" id="GAA3979478.1"/>
    </source>
</evidence>
<proteinExistence type="predicted"/>
<dbReference type="RefSeq" id="WP_344809763.1">
    <property type="nucleotide sequence ID" value="NZ_BAABBO010000024.1"/>
</dbReference>
<protein>
    <submittedName>
        <fullName evidence="1">Uncharacterized protein</fullName>
    </submittedName>
</protein>
<keyword evidence="2" id="KW-1185">Reference proteome</keyword>
<reference evidence="2" key="1">
    <citation type="journal article" date="2019" name="Int. J. Syst. Evol. Microbiol.">
        <title>The Global Catalogue of Microorganisms (GCM) 10K type strain sequencing project: providing services to taxonomists for standard genome sequencing and annotation.</title>
        <authorList>
            <consortium name="The Broad Institute Genomics Platform"/>
            <consortium name="The Broad Institute Genome Sequencing Center for Infectious Disease"/>
            <person name="Wu L."/>
            <person name="Ma J."/>
        </authorList>
    </citation>
    <scope>NUCLEOTIDE SEQUENCE [LARGE SCALE GENOMIC DNA]</scope>
    <source>
        <strain evidence="2">JCM 17555</strain>
    </source>
</reference>
<dbReference type="Proteomes" id="UP001501337">
    <property type="component" value="Unassembled WGS sequence"/>
</dbReference>
<accession>A0ABP7QAY8</accession>
<gene>
    <name evidence="1" type="ORF">GCM10022278_39990</name>
</gene>
<evidence type="ECO:0000313" key="2">
    <source>
        <dbReference type="Proteomes" id="UP001501337"/>
    </source>
</evidence>
<organism evidence="1 2">
    <name type="scientific">Allohahella marinimesophila</name>
    <dbReference type="NCBI Taxonomy" id="1054972"/>
    <lineage>
        <taxon>Bacteria</taxon>
        <taxon>Pseudomonadati</taxon>
        <taxon>Pseudomonadota</taxon>
        <taxon>Gammaproteobacteria</taxon>
        <taxon>Oceanospirillales</taxon>
        <taxon>Hahellaceae</taxon>
        <taxon>Allohahella</taxon>
    </lineage>
</organism>
<name>A0ABP7QAY8_9GAMM</name>
<sequence length="159" mass="18290">MEWFIIAFALLGPIGALYWLKPSPARRILERTRVLAQQKGFQVRLLRKDEISKRFDVEPDRPIVEYTWRVRATDPGGANARQAKTEPVLVSFIRKESDTDRTAMPDILSQYEVERAVYAFTLTPTRAVLIWTEQVTRERAEPFLDELISLVKRSASAGL</sequence>
<comment type="caution">
    <text evidence="1">The sequence shown here is derived from an EMBL/GenBank/DDBJ whole genome shotgun (WGS) entry which is preliminary data.</text>
</comment>
<dbReference type="EMBL" id="BAABBO010000024">
    <property type="protein sequence ID" value="GAA3979478.1"/>
    <property type="molecule type" value="Genomic_DNA"/>
</dbReference>